<keyword evidence="3" id="KW-1185">Reference proteome</keyword>
<evidence type="ECO:0000313" key="2">
    <source>
        <dbReference type="EMBL" id="PFG43175.1"/>
    </source>
</evidence>
<proteinExistence type="predicted"/>
<keyword evidence="1" id="KW-0812">Transmembrane</keyword>
<organism evidence="2 3">
    <name type="scientific">Isoptericola jiangsuensis</name>
    <dbReference type="NCBI Taxonomy" id="548579"/>
    <lineage>
        <taxon>Bacteria</taxon>
        <taxon>Bacillati</taxon>
        <taxon>Actinomycetota</taxon>
        <taxon>Actinomycetes</taxon>
        <taxon>Micrococcales</taxon>
        <taxon>Promicromonosporaceae</taxon>
        <taxon>Isoptericola</taxon>
    </lineage>
</organism>
<sequence length="472" mass="49444">MPGMGGAAIVGLVTGAVLVVTALVAVVAWSVRRRRTRDAATAAELDRLGVRAGSALVRADERARLAEDELAFAEAELGTEATADLAGHVRRAREHVGEAFHLNQLLHDHVPDTDAERREWSARILGLCQDAEAVLDALESGLADRRRTARSTPAALDRIAADVERVRAALPEARTDLDELAARYAPSALRPVADNPAQAERLLEFAGRGLAAARRKLDDGEPTQAAATARAADESVVRAQGLLKAVRDFEADALTAEAALGAMVAESRSELAQARALPAPQRAGAVEVEAAATALQAALDDLPAPGEPQDPVAALTRVREANTALDDAVRVRLESEDRSRRATAQLAPALDDAERQVSAARAVVDDYRAPVGPDARTRLAEAQRELSAARAVSDPERAVDAARRAAALAAEAATLAHRDIARTHAGQHWGAQHAGGQQWGGHGPRGGSGAFGAVLGGMVLGGILDDIGDMFD</sequence>
<gene>
    <name evidence="2" type="ORF">ATJ88_1859</name>
</gene>
<protein>
    <recommendedName>
        <fullName evidence="4">TPM domain-containing protein</fullName>
    </recommendedName>
</protein>
<reference evidence="2 3" key="1">
    <citation type="submission" date="2017-10" db="EMBL/GenBank/DDBJ databases">
        <title>Sequencing the genomes of 1000 actinobacteria strains.</title>
        <authorList>
            <person name="Klenk H.-P."/>
        </authorList>
    </citation>
    <scope>NUCLEOTIDE SEQUENCE [LARGE SCALE GENOMIC DNA]</scope>
    <source>
        <strain evidence="2 3">DSM 21863</strain>
    </source>
</reference>
<dbReference type="EMBL" id="PDJJ01000001">
    <property type="protein sequence ID" value="PFG43175.1"/>
    <property type="molecule type" value="Genomic_DNA"/>
</dbReference>
<dbReference type="AlphaFoldDB" id="A0A2A9EY77"/>
<feature type="transmembrane region" description="Helical" evidence="1">
    <location>
        <begin position="6"/>
        <end position="29"/>
    </location>
</feature>
<evidence type="ECO:0000256" key="1">
    <source>
        <dbReference type="SAM" id="Phobius"/>
    </source>
</evidence>
<dbReference type="Proteomes" id="UP000224130">
    <property type="component" value="Unassembled WGS sequence"/>
</dbReference>
<accession>A0A2A9EY77</accession>
<evidence type="ECO:0008006" key="4">
    <source>
        <dbReference type="Google" id="ProtNLM"/>
    </source>
</evidence>
<keyword evidence="1" id="KW-1133">Transmembrane helix</keyword>
<keyword evidence="1" id="KW-0472">Membrane</keyword>
<name>A0A2A9EY77_9MICO</name>
<comment type="caution">
    <text evidence="2">The sequence shown here is derived from an EMBL/GenBank/DDBJ whole genome shotgun (WGS) entry which is preliminary data.</text>
</comment>
<evidence type="ECO:0000313" key="3">
    <source>
        <dbReference type="Proteomes" id="UP000224130"/>
    </source>
</evidence>